<feature type="transmembrane region" description="Helical" evidence="1">
    <location>
        <begin position="317"/>
        <end position="343"/>
    </location>
</feature>
<feature type="transmembrane region" description="Helical" evidence="1">
    <location>
        <begin position="363"/>
        <end position="382"/>
    </location>
</feature>
<evidence type="ECO:0000313" key="3">
    <source>
        <dbReference type="Proteomes" id="UP000287352"/>
    </source>
</evidence>
<sequence>MHKKRLLYTKTQDIPIQRHSIQAGLLLIPGRRAKEKDHLPSTFEKVFTGSHQTMYVKPKVQPLFFFFLIFSSLLSMMILFNAPYARSLQTLIFALSHEHYFTFAPMETSSEIWTFVSGFTAITIVYLFSLAYLPNKITYTYIITSTFILGIAYTFLPIVTSQDIFSYIAYARMQDIYHLNPLITLPTLIHQDAVYPYLYWTRQPSAYGPTWIWLTSMLQWSTMQLGGSTIFTQQLLLRWFGLSMHLASVQLIWSICTVNPLTTPEQQSHRVRGTLAFAWNPFLLLEACINAHSDTTILFILLLAIQVLYRQPQRHRGMFLVTTLFAVAACIKISLLLLFPGYLLYLWSQKATYSLWQQRLELILAHCCLYSGIILVLYAPFWQFGELLTIVKTSPVLLRTINSPYESLTRIIDHLTGRYRSQDIDQGSLLERQSHQISAIFFCIIYGYICVQSVRHSVVTPSALVRWLATVWLLYCFAGSPWFWPWYTTTFFGLAALIEAEGKPYLRMSAGFFALFIRLLSISMLSFYSFNSWSAESSLPFLPHIRWMYVRGIWIWLPSLLIIIYAAYLSPWIKVSSRQLHLQNP</sequence>
<feature type="transmembrane region" description="Helical" evidence="1">
    <location>
        <begin position="63"/>
        <end position="84"/>
    </location>
</feature>
<evidence type="ECO:0000256" key="1">
    <source>
        <dbReference type="SAM" id="Phobius"/>
    </source>
</evidence>
<feature type="transmembrane region" description="Helical" evidence="1">
    <location>
        <begin position="140"/>
        <end position="159"/>
    </location>
</feature>
<dbReference type="AlphaFoldDB" id="A0A402AA56"/>
<keyword evidence="1" id="KW-0812">Transmembrane</keyword>
<feature type="transmembrane region" description="Helical" evidence="1">
    <location>
        <begin position="112"/>
        <end position="133"/>
    </location>
</feature>
<feature type="transmembrane region" description="Helical" evidence="1">
    <location>
        <begin position="548"/>
        <end position="569"/>
    </location>
</feature>
<keyword evidence="1" id="KW-0472">Membrane</keyword>
<keyword evidence="1" id="KW-1133">Transmembrane helix</keyword>
<proteinExistence type="predicted"/>
<accession>A0A402AA56</accession>
<reference evidence="3" key="1">
    <citation type="submission" date="2018-12" db="EMBL/GenBank/DDBJ databases">
        <title>Tengunoibacter tsumagoiensis gen. nov., sp. nov., Dictyobacter kobayashii sp. nov., D. alpinus sp. nov., and D. joshuensis sp. nov. and description of Dictyobacteraceae fam. nov. within the order Ktedonobacterales isolated from Tengu-no-mugimeshi.</title>
        <authorList>
            <person name="Wang C.M."/>
            <person name="Zheng Y."/>
            <person name="Sakai Y."/>
            <person name="Toyoda A."/>
            <person name="Minakuchi Y."/>
            <person name="Abe K."/>
            <person name="Yokota A."/>
            <person name="Yabe S."/>
        </authorList>
    </citation>
    <scope>NUCLEOTIDE SEQUENCE [LARGE SCALE GENOMIC DNA]</scope>
    <source>
        <strain evidence="3">Uno3</strain>
    </source>
</reference>
<feature type="transmembrane region" description="Helical" evidence="1">
    <location>
        <begin position="464"/>
        <end position="484"/>
    </location>
</feature>
<feature type="transmembrane region" description="Helical" evidence="1">
    <location>
        <begin position="505"/>
        <end position="528"/>
    </location>
</feature>
<evidence type="ECO:0000313" key="2">
    <source>
        <dbReference type="EMBL" id="GCE16054.1"/>
    </source>
</evidence>
<protein>
    <submittedName>
        <fullName evidence="2">Uncharacterized protein</fullName>
    </submittedName>
</protein>
<comment type="caution">
    <text evidence="2">The sequence shown here is derived from an EMBL/GenBank/DDBJ whole genome shotgun (WGS) entry which is preliminary data.</text>
</comment>
<feature type="transmembrane region" description="Helical" evidence="1">
    <location>
        <begin position="437"/>
        <end position="458"/>
    </location>
</feature>
<organism evidence="2 3">
    <name type="scientific">Tengunoibacter tsumagoiensis</name>
    <dbReference type="NCBI Taxonomy" id="2014871"/>
    <lineage>
        <taxon>Bacteria</taxon>
        <taxon>Bacillati</taxon>
        <taxon>Chloroflexota</taxon>
        <taxon>Ktedonobacteria</taxon>
        <taxon>Ktedonobacterales</taxon>
        <taxon>Dictyobacteraceae</taxon>
        <taxon>Tengunoibacter</taxon>
    </lineage>
</organism>
<dbReference type="Proteomes" id="UP000287352">
    <property type="component" value="Unassembled WGS sequence"/>
</dbReference>
<dbReference type="EMBL" id="BIFR01000002">
    <property type="protein sequence ID" value="GCE16054.1"/>
    <property type="molecule type" value="Genomic_DNA"/>
</dbReference>
<gene>
    <name evidence="2" type="ORF">KTT_59130</name>
</gene>
<keyword evidence="3" id="KW-1185">Reference proteome</keyword>
<name>A0A402AA56_9CHLR</name>